<name>A0A1I2ZI53_9SPHI</name>
<gene>
    <name evidence="1" type="ORF">SAMN04489864_11048</name>
</gene>
<evidence type="ECO:0000313" key="1">
    <source>
        <dbReference type="EMBL" id="SFH37527.1"/>
    </source>
</evidence>
<proteinExistence type="predicted"/>
<keyword evidence="2" id="KW-1185">Reference proteome</keyword>
<organism evidence="1 2">
    <name type="scientific">Pedobacter insulae</name>
    <dbReference type="NCBI Taxonomy" id="414048"/>
    <lineage>
        <taxon>Bacteria</taxon>
        <taxon>Pseudomonadati</taxon>
        <taxon>Bacteroidota</taxon>
        <taxon>Sphingobacteriia</taxon>
        <taxon>Sphingobacteriales</taxon>
        <taxon>Sphingobacteriaceae</taxon>
        <taxon>Pedobacter</taxon>
    </lineage>
</organism>
<protein>
    <submittedName>
        <fullName evidence="1">Uncharacterized protein</fullName>
    </submittedName>
</protein>
<reference evidence="1 2" key="1">
    <citation type="submission" date="2016-10" db="EMBL/GenBank/DDBJ databases">
        <authorList>
            <person name="de Groot N.N."/>
        </authorList>
    </citation>
    <scope>NUCLEOTIDE SEQUENCE [LARGE SCALE GENOMIC DNA]</scope>
    <source>
        <strain evidence="1 2">DSM 18684</strain>
    </source>
</reference>
<dbReference type="Proteomes" id="UP000199666">
    <property type="component" value="Unassembled WGS sequence"/>
</dbReference>
<dbReference type="AlphaFoldDB" id="A0A1I2ZI53"/>
<evidence type="ECO:0000313" key="2">
    <source>
        <dbReference type="Proteomes" id="UP000199666"/>
    </source>
</evidence>
<dbReference type="RefSeq" id="WP_090996420.1">
    <property type="nucleotide sequence ID" value="NZ_FOPP01000010.1"/>
</dbReference>
<sequence length="538" mass="62472">MSSASKSSDFFKSLSSVIDSKTKPDWFILKELDKHYEGNKDLHFSFHDGPRTREYPFQAHQGYLCVEASAEKDFRQGFIEFVRLYKGNELALCNIYIVLSQISSNDKFTKSLEDDFKAIIDGECETIYNRLIVALNKDYFNHHHYWGSEPKTVQDWLDIFRSSQGFHNITDPVIDVKKLVQPNKRLHLAYRHILVMKPLLRATLMGWYNFQLEATTEEVLQAISTSPTEAAFVAASILDDIGPERKAPAWLNREIVEVFVKKYWETIGKALFVHVYGISYRNQNENELFKSLQQLLHEVILERIQPNDATDVLWLQEFDLPDTYIAFFWWAIENDVPFTNVPKVKRDLITTSLLTAVQKIVNDLVTYVAPDNNSDPFRSTEFLNEKYQRTLGYVLLYLLDAPDNNIKQLSSICFAFKPMYYGGYEANLIASRFTDFILLVVLSIDHLKDLSQEMRANLKKILDIIGDSVLIPYVHLSERSSDIWDIDSKRETSYYNASKDLVNDKMKRTIGGAYTAEFNDFFSLMNEIKVAQWPFERN</sequence>
<dbReference type="STRING" id="414048.SAMN04489864_11048"/>
<dbReference type="EMBL" id="FOPP01000010">
    <property type="protein sequence ID" value="SFH37527.1"/>
    <property type="molecule type" value="Genomic_DNA"/>
</dbReference>
<accession>A0A1I2ZI53</accession>